<organism evidence="2 3">
    <name type="scientific">Nonomuraea cypriaca</name>
    <dbReference type="NCBI Taxonomy" id="1187855"/>
    <lineage>
        <taxon>Bacteria</taxon>
        <taxon>Bacillati</taxon>
        <taxon>Actinomycetota</taxon>
        <taxon>Actinomycetes</taxon>
        <taxon>Streptosporangiales</taxon>
        <taxon>Streptosporangiaceae</taxon>
        <taxon>Nonomuraea</taxon>
    </lineage>
</organism>
<dbReference type="EMBL" id="JADOGI010000177">
    <property type="protein sequence ID" value="MBF8191795.1"/>
    <property type="molecule type" value="Genomic_DNA"/>
</dbReference>
<reference evidence="2" key="1">
    <citation type="submission" date="2020-11" db="EMBL/GenBank/DDBJ databases">
        <title>Whole-genome analyses of Nonomuraea sp. K274.</title>
        <authorList>
            <person name="Veyisoglu A."/>
        </authorList>
    </citation>
    <scope>NUCLEOTIDE SEQUENCE</scope>
    <source>
        <strain evidence="2">K274</strain>
    </source>
</reference>
<dbReference type="PANTHER" id="PTHR48050">
    <property type="entry name" value="STEROL 3-BETA-GLUCOSYLTRANSFERASE"/>
    <property type="match status" value="1"/>
</dbReference>
<dbReference type="GO" id="GO:0016757">
    <property type="term" value="F:glycosyltransferase activity"/>
    <property type="evidence" value="ECO:0007669"/>
    <property type="project" value="UniProtKB-ARBA"/>
</dbReference>
<dbReference type="InterPro" id="IPR010610">
    <property type="entry name" value="EryCIII-like_C"/>
</dbReference>
<comment type="caution">
    <text evidence="2">The sequence shown here is derived from an EMBL/GenBank/DDBJ whole genome shotgun (WGS) entry which is preliminary data.</text>
</comment>
<keyword evidence="3" id="KW-1185">Reference proteome</keyword>
<feature type="domain" description="Erythromycin biosynthesis protein CIII-like C-terminal" evidence="1">
    <location>
        <begin position="1"/>
        <end position="94"/>
    </location>
</feature>
<evidence type="ECO:0000313" key="3">
    <source>
        <dbReference type="Proteomes" id="UP000605361"/>
    </source>
</evidence>
<accession>A0A931F2R2</accession>
<evidence type="ECO:0000259" key="1">
    <source>
        <dbReference type="Pfam" id="PF06722"/>
    </source>
</evidence>
<dbReference type="SUPFAM" id="SSF53756">
    <property type="entry name" value="UDP-Glycosyltransferase/glycogen phosphorylase"/>
    <property type="match status" value="1"/>
</dbReference>
<proteinExistence type="predicted"/>
<dbReference type="InterPro" id="IPR050426">
    <property type="entry name" value="Glycosyltransferase_28"/>
</dbReference>
<protein>
    <recommendedName>
        <fullName evidence="1">Erythromycin biosynthesis protein CIII-like C-terminal domain-containing protein</fullName>
    </recommendedName>
</protein>
<gene>
    <name evidence="2" type="ORF">ITP53_40130</name>
</gene>
<name>A0A931F2R2_9ACTN</name>
<sequence length="96" mass="9983">MHHGGGGTTGAALAAGRPQVVCPFVADQPFWAGRMHAAGVAPTPQPQRRLTPEGLAAAIKVAVTDRALAERAEVLRHRIRAEDGATAAVKILETLT</sequence>
<dbReference type="RefSeq" id="WP_195900702.1">
    <property type="nucleotide sequence ID" value="NZ_JADOGI010000177.1"/>
</dbReference>
<dbReference type="Proteomes" id="UP000605361">
    <property type="component" value="Unassembled WGS sequence"/>
</dbReference>
<dbReference type="Gene3D" id="3.40.50.2000">
    <property type="entry name" value="Glycogen Phosphorylase B"/>
    <property type="match status" value="1"/>
</dbReference>
<evidence type="ECO:0000313" key="2">
    <source>
        <dbReference type="EMBL" id="MBF8191795.1"/>
    </source>
</evidence>
<dbReference type="Pfam" id="PF06722">
    <property type="entry name" value="EryCIII-like_C"/>
    <property type="match status" value="1"/>
</dbReference>
<dbReference type="AlphaFoldDB" id="A0A931F2R2"/>
<dbReference type="PANTHER" id="PTHR48050:SF13">
    <property type="entry name" value="STEROL 3-BETA-GLUCOSYLTRANSFERASE UGT80A2"/>
    <property type="match status" value="1"/>
</dbReference>